<dbReference type="Pfam" id="PF08659">
    <property type="entry name" value="KR"/>
    <property type="match status" value="1"/>
</dbReference>
<dbReference type="SUPFAM" id="SSF51735">
    <property type="entry name" value="NAD(P)-binding Rossmann-fold domains"/>
    <property type="match status" value="1"/>
</dbReference>
<keyword evidence="1" id="KW-0596">Phosphopantetheine</keyword>
<evidence type="ECO:0000313" key="5">
    <source>
        <dbReference type="EMBL" id="KAJ5181450.1"/>
    </source>
</evidence>
<dbReference type="PANTHER" id="PTHR43775">
    <property type="entry name" value="FATTY ACID SYNTHASE"/>
    <property type="match status" value="1"/>
</dbReference>
<dbReference type="InterPro" id="IPR036291">
    <property type="entry name" value="NAD(P)-bd_dom_sf"/>
</dbReference>
<dbReference type="InterPro" id="IPR050091">
    <property type="entry name" value="PKS_NRPS_Biosynth_Enz"/>
</dbReference>
<evidence type="ECO:0000256" key="3">
    <source>
        <dbReference type="ARBA" id="ARBA00022679"/>
    </source>
</evidence>
<dbReference type="Proteomes" id="UP001150942">
    <property type="component" value="Unassembled WGS sequence"/>
</dbReference>
<dbReference type="GO" id="GO:0006633">
    <property type="term" value="P:fatty acid biosynthetic process"/>
    <property type="evidence" value="ECO:0007669"/>
    <property type="project" value="TreeGrafter"/>
</dbReference>
<keyword evidence="2" id="KW-0597">Phosphoprotein</keyword>
<comment type="caution">
    <text evidence="5">The sequence shown here is derived from an EMBL/GenBank/DDBJ whole genome shotgun (WGS) entry which is preliminary data.</text>
</comment>
<evidence type="ECO:0000256" key="1">
    <source>
        <dbReference type="ARBA" id="ARBA00022450"/>
    </source>
</evidence>
<accession>A0A9W9LXQ2</accession>
<name>A0A9W9LXQ2_9EURO</name>
<keyword evidence="3" id="KW-0808">Transferase</keyword>
<reference evidence="5" key="2">
    <citation type="journal article" date="2023" name="IMA Fungus">
        <title>Comparative genomic study of the Penicillium genus elucidates a diverse pangenome and 15 lateral gene transfer events.</title>
        <authorList>
            <person name="Petersen C."/>
            <person name="Sorensen T."/>
            <person name="Nielsen M.R."/>
            <person name="Sondergaard T.E."/>
            <person name="Sorensen J.L."/>
            <person name="Fitzpatrick D.A."/>
            <person name="Frisvad J.C."/>
            <person name="Nielsen K.L."/>
        </authorList>
    </citation>
    <scope>NUCLEOTIDE SEQUENCE</scope>
    <source>
        <strain evidence="5">IBT 20477</strain>
    </source>
</reference>
<dbReference type="InterPro" id="IPR013968">
    <property type="entry name" value="PKS_KR"/>
</dbReference>
<organism evidence="5 6">
    <name type="scientific">Penicillium cf. viridicatum</name>
    <dbReference type="NCBI Taxonomy" id="2972119"/>
    <lineage>
        <taxon>Eukaryota</taxon>
        <taxon>Fungi</taxon>
        <taxon>Dikarya</taxon>
        <taxon>Ascomycota</taxon>
        <taxon>Pezizomycotina</taxon>
        <taxon>Eurotiomycetes</taxon>
        <taxon>Eurotiomycetidae</taxon>
        <taxon>Eurotiales</taxon>
        <taxon>Aspergillaceae</taxon>
        <taxon>Penicillium</taxon>
    </lineage>
</organism>
<keyword evidence="6" id="KW-1185">Reference proteome</keyword>
<dbReference type="PANTHER" id="PTHR43775:SF20">
    <property type="entry name" value="HYBRID PKS-NRPS SYNTHETASE APDA"/>
    <property type="match status" value="1"/>
</dbReference>
<dbReference type="OrthoDB" id="5245411at2759"/>
<feature type="domain" description="Ketoreductase (KR)" evidence="4">
    <location>
        <begin position="32"/>
        <end position="111"/>
    </location>
</feature>
<dbReference type="GO" id="GO:0004312">
    <property type="term" value="F:fatty acid synthase activity"/>
    <property type="evidence" value="ECO:0007669"/>
    <property type="project" value="TreeGrafter"/>
</dbReference>
<evidence type="ECO:0000259" key="4">
    <source>
        <dbReference type="Pfam" id="PF08659"/>
    </source>
</evidence>
<dbReference type="EMBL" id="JAPQKQ010000009">
    <property type="protein sequence ID" value="KAJ5181450.1"/>
    <property type="molecule type" value="Genomic_DNA"/>
</dbReference>
<dbReference type="AlphaFoldDB" id="A0A9W9LXQ2"/>
<dbReference type="Gene3D" id="3.40.50.720">
    <property type="entry name" value="NAD(P)-binding Rossmann-like Domain"/>
    <property type="match status" value="1"/>
</dbReference>
<sequence length="120" mass="13432">MGLIDWTVAPNTALPVRISRLDSKPMFKADKTYWVVGMSRALGLALADWMIDAGVKTLILTSRWPGISTDWLTNHARKGVKVVVLPCDVADEAALHAAHAQIIRRHPRCHGPFEIYQYLK</sequence>
<evidence type="ECO:0000256" key="2">
    <source>
        <dbReference type="ARBA" id="ARBA00022553"/>
    </source>
</evidence>
<proteinExistence type="predicted"/>
<reference evidence="5" key="1">
    <citation type="submission" date="2022-11" db="EMBL/GenBank/DDBJ databases">
        <authorList>
            <person name="Petersen C."/>
        </authorList>
    </citation>
    <scope>NUCLEOTIDE SEQUENCE</scope>
    <source>
        <strain evidence="5">IBT 20477</strain>
    </source>
</reference>
<dbReference type="GO" id="GO:0044550">
    <property type="term" value="P:secondary metabolite biosynthetic process"/>
    <property type="evidence" value="ECO:0007669"/>
    <property type="project" value="TreeGrafter"/>
</dbReference>
<protein>
    <recommendedName>
        <fullName evidence="4">Ketoreductase (KR) domain-containing protein</fullName>
    </recommendedName>
</protein>
<evidence type="ECO:0000313" key="6">
    <source>
        <dbReference type="Proteomes" id="UP001150942"/>
    </source>
</evidence>
<gene>
    <name evidence="5" type="ORF">N7449_011597</name>
</gene>